<feature type="compositionally biased region" description="Low complexity" evidence="5">
    <location>
        <begin position="633"/>
        <end position="644"/>
    </location>
</feature>
<feature type="region of interest" description="Disordered" evidence="5">
    <location>
        <begin position="1371"/>
        <end position="1390"/>
    </location>
</feature>
<name>A0A3L6SBB7_PANMI</name>
<feature type="compositionally biased region" description="Basic and acidic residues" evidence="5">
    <location>
        <begin position="421"/>
        <end position="432"/>
    </location>
</feature>
<dbReference type="PANTHER" id="PTHR47181:SF2">
    <property type="entry name" value="BRCA1 C TERMINUS DOMAIN CONTAINING PROTEIN, EXPRESSED"/>
    <property type="match status" value="1"/>
</dbReference>
<dbReference type="PROSITE" id="PS50172">
    <property type="entry name" value="BRCT"/>
    <property type="match status" value="3"/>
</dbReference>
<evidence type="ECO:0000259" key="6">
    <source>
        <dbReference type="PROSITE" id="PS50016"/>
    </source>
</evidence>
<feature type="domain" description="BRCT" evidence="7">
    <location>
        <begin position="1071"/>
        <end position="1153"/>
    </location>
</feature>
<evidence type="ECO:0000313" key="8">
    <source>
        <dbReference type="EMBL" id="RLN17422.1"/>
    </source>
</evidence>
<dbReference type="InterPro" id="IPR036420">
    <property type="entry name" value="BRCT_dom_sf"/>
</dbReference>
<dbReference type="SUPFAM" id="SSF57903">
    <property type="entry name" value="FYVE/PHD zinc finger"/>
    <property type="match status" value="1"/>
</dbReference>
<dbReference type="EMBL" id="PQIB02000005">
    <property type="protein sequence ID" value="RLN17422.1"/>
    <property type="molecule type" value="Genomic_DNA"/>
</dbReference>
<dbReference type="InterPro" id="IPR019787">
    <property type="entry name" value="Znf_PHD-finger"/>
</dbReference>
<dbReference type="GO" id="GO:0008270">
    <property type="term" value="F:zinc ion binding"/>
    <property type="evidence" value="ECO:0007669"/>
    <property type="project" value="UniProtKB-KW"/>
</dbReference>
<feature type="compositionally biased region" description="Polar residues" evidence="5">
    <location>
        <begin position="330"/>
        <end position="342"/>
    </location>
</feature>
<feature type="region of interest" description="Disordered" evidence="5">
    <location>
        <begin position="624"/>
        <end position="652"/>
    </location>
</feature>
<feature type="region of interest" description="Disordered" evidence="5">
    <location>
        <begin position="451"/>
        <end position="497"/>
    </location>
</feature>
<dbReference type="SMART" id="SM00292">
    <property type="entry name" value="BRCT"/>
    <property type="match status" value="3"/>
</dbReference>
<comment type="caution">
    <text evidence="8">The sequence shown here is derived from an EMBL/GenBank/DDBJ whole genome shotgun (WGS) entry which is preliminary data.</text>
</comment>
<feature type="compositionally biased region" description="Polar residues" evidence="5">
    <location>
        <begin position="307"/>
        <end position="319"/>
    </location>
</feature>
<feature type="compositionally biased region" description="Basic residues" evidence="5">
    <location>
        <begin position="997"/>
        <end position="1006"/>
    </location>
</feature>
<sequence length="1390" mass="151062">MASPGTDDDIGDEHLFDGVRFFLVGFESDVASQFGCGFATIWLDLLHRLISSDGFPCAVPVERRGGADVGPSGNGCTHVVVSNLFYNDPTCVAARAEGKKVVSEQWVEDSLDRGELADADRKMVSLMGTRFSKPLLANAVTHLICYKFEGEKYEVAKKVNIKLVNHRWLEDCLKAWKILPLDDYSKSTWDLELMDAQVNDSEHEAEAAGPRPLNNRSNVRCTPNSKNCEEAFVEPDVDASKRSPITPSGNRQVVAGGNLNTPGKYVGVKTQDLASGILGPPSSREVTVFSNHHLNTLNGTPGILNVHTDNASGKSSTSHDQIDVAKVLLTSPSRGNQSVNDLDSSKVNRWQHQEKDGPSGTDVTGAGWLTTDDKVTNHESNPKSGGDSKSNSIKNTRNSKKASQKSLLPEGRSVNHMASPKKAEESTPRDDSNISSLQMGHQKIFEHADVQSMKGNGNIKTADGLDGAHAQKRKSLVSPSSLNLQKEDPVSETGPLDSPFVSWLSDASDAEANALSFGKQQSSLSTSRKTRSRKTSIKHGGPINGIKLPESSSSDKNVKSLPKARMSLKAMAENKSTTSPSPTVQDGRTRSSFSFQNKDGEDTQGSGNAVNQDCLHEIESACTKDQAHDKSVRSSSISHVVSSSGNAGTKIADPLKVNDNEVAVASNSELEKVVSVASVKEGKKRFKDTSSNALGETSNSKKVATHVGRNAGAKRPRGASIEAEGSPINSGKKVVSESWPAFPHEHADPASKSGCSLASAAELKTNPPKKALICRVTDIVAKRTRNACAKIDDARLASGLEFSKVNSQEDIEINPKKFFDTENADEHQRNSPKKIPSTRVSNKAAKRSRKSDTNTSNETLVDKSETVAAGSLFDDLFPSDNVEECPKNLSSCASASDCGTLTPKTISNARIRNAVPKRKMKTVEDKSGSKCGKVGTAIASVAKAVSSKRTKKISCNINKVTADQDSEKSNKDVIRDVSGLFCQDSGTVDKQEGPHNSKLRSSKRNKVPTSYHEKEIRLDCSNLNSKSNRTGSLCSKSDAKSIEKRTLVLSEHQRVKGSKSGALTLSEPSLFILSGDREQRREYRSILRRLKGRVCRDSHHWTYEATHFIAPDPLRRIEKFFAAAAAGSWILKREYLTSCIEAGKFVDEGPFEWFGTGFNDGETISFDAPRKWRNIRQQMGHGAFYGMQIVVYGQLILPTLDTVKRAVKAGDGTILATSPPYTRFLDSGVDFAVVSASIPRADARVQEFIRHGIPCVSADYLVEYVCKPGHPLDRHVLFKTNNLANKSLEKLKKNQDEMATEETEQSEDDDDPEDLSCSACGRKDRGEVMLICGDEDGETGCGIGMHIDCCDPPLDAVPDDDWLCPKCAVPKAKTKRTRGTERKARGSRRR</sequence>
<evidence type="ECO:0000256" key="2">
    <source>
        <dbReference type="ARBA" id="ARBA00022771"/>
    </source>
</evidence>
<feature type="compositionally biased region" description="Polar residues" evidence="5">
    <location>
        <begin position="689"/>
        <end position="702"/>
    </location>
</feature>
<feature type="region of interest" description="Disordered" evidence="5">
    <location>
        <begin position="687"/>
        <end position="734"/>
    </location>
</feature>
<dbReference type="OrthoDB" id="1935339at2759"/>
<dbReference type="Proteomes" id="UP000275267">
    <property type="component" value="Unassembled WGS sequence"/>
</dbReference>
<dbReference type="Pfam" id="PF12738">
    <property type="entry name" value="PTCB-BRCT"/>
    <property type="match status" value="1"/>
</dbReference>
<feature type="domain" description="PHD-type" evidence="6">
    <location>
        <begin position="1314"/>
        <end position="1370"/>
    </location>
</feature>
<feature type="domain" description="BRCT" evidence="7">
    <location>
        <begin position="121"/>
        <end position="186"/>
    </location>
</feature>
<reference evidence="9" key="1">
    <citation type="journal article" date="2019" name="Nat. Commun.">
        <title>The genome of broomcorn millet.</title>
        <authorList>
            <person name="Zou C."/>
            <person name="Miki D."/>
            <person name="Li D."/>
            <person name="Tang Q."/>
            <person name="Xiao L."/>
            <person name="Rajput S."/>
            <person name="Deng P."/>
            <person name="Jia W."/>
            <person name="Huang R."/>
            <person name="Zhang M."/>
            <person name="Sun Y."/>
            <person name="Hu J."/>
            <person name="Fu X."/>
            <person name="Schnable P.S."/>
            <person name="Li F."/>
            <person name="Zhang H."/>
            <person name="Feng B."/>
            <person name="Zhu X."/>
            <person name="Liu R."/>
            <person name="Schnable J.C."/>
            <person name="Zhu J.-K."/>
            <person name="Zhang H."/>
        </authorList>
    </citation>
    <scope>NUCLEOTIDE SEQUENCE [LARGE SCALE GENOMIC DNA]</scope>
</reference>
<feature type="compositionally biased region" description="Basic and acidic residues" evidence="5">
    <location>
        <begin position="371"/>
        <end position="381"/>
    </location>
</feature>
<dbReference type="Pfam" id="PF00533">
    <property type="entry name" value="BRCT"/>
    <property type="match status" value="1"/>
</dbReference>
<feature type="compositionally biased region" description="Basic and acidic residues" evidence="5">
    <location>
        <begin position="343"/>
        <end position="357"/>
    </location>
</feature>
<dbReference type="SUPFAM" id="SSF52113">
    <property type="entry name" value="BRCT domain"/>
    <property type="match status" value="3"/>
</dbReference>
<feature type="region of interest" description="Disordered" evidence="5">
    <location>
        <begin position="298"/>
        <end position="435"/>
    </location>
</feature>
<gene>
    <name evidence="8" type="ORF">C2845_PM02G28490</name>
</gene>
<evidence type="ECO:0000256" key="4">
    <source>
        <dbReference type="PROSITE-ProRule" id="PRU00146"/>
    </source>
</evidence>
<dbReference type="CDD" id="cd17738">
    <property type="entry name" value="BRCT_TopBP1_rpt7"/>
    <property type="match status" value="1"/>
</dbReference>
<dbReference type="Pfam" id="PF00628">
    <property type="entry name" value="PHD"/>
    <property type="match status" value="1"/>
</dbReference>
<evidence type="ECO:0000313" key="9">
    <source>
        <dbReference type="Proteomes" id="UP000275267"/>
    </source>
</evidence>
<dbReference type="InterPro" id="IPR011011">
    <property type="entry name" value="Znf_FYVE_PHD"/>
</dbReference>
<dbReference type="InterPro" id="IPR013083">
    <property type="entry name" value="Znf_RING/FYVE/PHD"/>
</dbReference>
<feature type="compositionally biased region" description="Basic residues" evidence="5">
    <location>
        <begin position="528"/>
        <end position="537"/>
    </location>
</feature>
<evidence type="ECO:0000256" key="5">
    <source>
        <dbReference type="SAM" id="MobiDB-lite"/>
    </source>
</evidence>
<dbReference type="InterPro" id="IPR044254">
    <property type="entry name" value="At4g02110-like"/>
</dbReference>
<dbReference type="SMART" id="SM00249">
    <property type="entry name" value="PHD"/>
    <property type="match status" value="1"/>
</dbReference>
<keyword evidence="1" id="KW-0479">Metal-binding</keyword>
<feature type="region of interest" description="Disordered" evidence="5">
    <location>
        <begin position="816"/>
        <end position="861"/>
    </location>
</feature>
<keyword evidence="3" id="KW-0862">Zinc</keyword>
<organism evidence="8 9">
    <name type="scientific">Panicum miliaceum</name>
    <name type="common">Proso millet</name>
    <name type="synonym">Broomcorn millet</name>
    <dbReference type="NCBI Taxonomy" id="4540"/>
    <lineage>
        <taxon>Eukaryota</taxon>
        <taxon>Viridiplantae</taxon>
        <taxon>Streptophyta</taxon>
        <taxon>Embryophyta</taxon>
        <taxon>Tracheophyta</taxon>
        <taxon>Spermatophyta</taxon>
        <taxon>Magnoliopsida</taxon>
        <taxon>Liliopsida</taxon>
        <taxon>Poales</taxon>
        <taxon>Poaceae</taxon>
        <taxon>PACMAD clade</taxon>
        <taxon>Panicoideae</taxon>
        <taxon>Panicodae</taxon>
        <taxon>Paniceae</taxon>
        <taxon>Panicinae</taxon>
        <taxon>Panicum</taxon>
        <taxon>Panicum sect. Panicum</taxon>
    </lineage>
</organism>
<proteinExistence type="predicted"/>
<feature type="compositionally biased region" description="Polar residues" evidence="5">
    <location>
        <begin position="382"/>
        <end position="396"/>
    </location>
</feature>
<feature type="domain" description="BRCT" evidence="7">
    <location>
        <begin position="11"/>
        <end position="124"/>
    </location>
</feature>
<dbReference type="Gene3D" id="3.30.40.10">
    <property type="entry name" value="Zinc/RING finger domain, C3HC4 (zinc finger)"/>
    <property type="match status" value="1"/>
</dbReference>
<feature type="region of interest" description="Disordered" evidence="5">
    <location>
        <begin position="985"/>
        <end position="1011"/>
    </location>
</feature>
<dbReference type="InterPro" id="IPR001965">
    <property type="entry name" value="Znf_PHD"/>
</dbReference>
<dbReference type="PROSITE" id="PS50016">
    <property type="entry name" value="ZF_PHD_2"/>
    <property type="match status" value="1"/>
</dbReference>
<dbReference type="Gene3D" id="3.40.50.10190">
    <property type="entry name" value="BRCT domain"/>
    <property type="match status" value="4"/>
</dbReference>
<dbReference type="InterPro" id="IPR001357">
    <property type="entry name" value="BRCT_dom"/>
</dbReference>
<accession>A0A3L6SBB7</accession>
<feature type="compositionally biased region" description="Acidic residues" evidence="5">
    <location>
        <begin position="1298"/>
        <end position="1314"/>
    </location>
</feature>
<feature type="compositionally biased region" description="Basic and acidic residues" evidence="5">
    <location>
        <begin position="816"/>
        <end position="829"/>
    </location>
</feature>
<dbReference type="STRING" id="4540.A0A3L6SBB7"/>
<feature type="region of interest" description="Disordered" evidence="5">
    <location>
        <begin position="516"/>
        <end position="609"/>
    </location>
</feature>
<feature type="compositionally biased region" description="Polar residues" evidence="5">
    <location>
        <begin position="574"/>
        <end position="609"/>
    </location>
</feature>
<feature type="region of interest" description="Disordered" evidence="5">
    <location>
        <begin position="1293"/>
        <end position="1315"/>
    </location>
</feature>
<keyword evidence="2 4" id="KW-0863">Zinc-finger</keyword>
<evidence type="ECO:0000259" key="7">
    <source>
        <dbReference type="PROSITE" id="PS50172"/>
    </source>
</evidence>
<evidence type="ECO:0000256" key="3">
    <source>
        <dbReference type="ARBA" id="ARBA00022833"/>
    </source>
</evidence>
<keyword evidence="9" id="KW-1185">Reference proteome</keyword>
<protein>
    <submittedName>
        <fullName evidence="8">BRCT domain-containing protein</fullName>
    </submittedName>
</protein>
<evidence type="ECO:0000256" key="1">
    <source>
        <dbReference type="ARBA" id="ARBA00022723"/>
    </source>
</evidence>
<dbReference type="PANTHER" id="PTHR47181">
    <property type="entry name" value="BRCA1 C TERMINUS DOMAIN CONTAINING PROTEIN, EXPRESSED"/>
    <property type="match status" value="1"/>
</dbReference>